<name>A0A377GI61_9GAMM</name>
<dbReference type="RefSeq" id="WP_058468457.1">
    <property type="nucleotide sequence ID" value="NZ_CAAAIX010000008.1"/>
</dbReference>
<gene>
    <name evidence="2" type="ORF">NCTC11401_00878</name>
    <name evidence="1" type="ORF">SAMN05421777_1096</name>
</gene>
<evidence type="ECO:0000313" key="2">
    <source>
        <dbReference type="EMBL" id="STO24072.1"/>
    </source>
</evidence>
<evidence type="ECO:0000313" key="1">
    <source>
        <dbReference type="EMBL" id="SIR25340.1"/>
    </source>
</evidence>
<proteinExistence type="predicted"/>
<organism evidence="2 4">
    <name type="scientific">Fluoribacter gormanii</name>
    <dbReference type="NCBI Taxonomy" id="464"/>
    <lineage>
        <taxon>Bacteria</taxon>
        <taxon>Pseudomonadati</taxon>
        <taxon>Pseudomonadota</taxon>
        <taxon>Gammaproteobacteria</taxon>
        <taxon>Legionellales</taxon>
        <taxon>Legionellaceae</taxon>
        <taxon>Fluoribacter</taxon>
    </lineage>
</organism>
<dbReference type="EMBL" id="FTNL01000009">
    <property type="protein sequence ID" value="SIR25340.1"/>
    <property type="molecule type" value="Genomic_DNA"/>
</dbReference>
<accession>A0A377GI61</accession>
<dbReference type="STRING" id="464.Lgor_1976"/>
<evidence type="ECO:0000313" key="4">
    <source>
        <dbReference type="Proteomes" id="UP000254374"/>
    </source>
</evidence>
<protein>
    <submittedName>
        <fullName evidence="2">Uncharacterized protein</fullName>
    </submittedName>
</protein>
<dbReference type="Proteomes" id="UP000254374">
    <property type="component" value="Unassembled WGS sequence"/>
</dbReference>
<dbReference type="Proteomes" id="UP000186808">
    <property type="component" value="Unassembled WGS sequence"/>
</dbReference>
<dbReference type="AlphaFoldDB" id="A0A377GI61"/>
<dbReference type="OrthoDB" id="5650429at2"/>
<reference evidence="2 4" key="2">
    <citation type="submission" date="2018-06" db="EMBL/GenBank/DDBJ databases">
        <authorList>
            <consortium name="Pathogen Informatics"/>
            <person name="Doyle S."/>
        </authorList>
    </citation>
    <scope>NUCLEOTIDE SEQUENCE [LARGE SCALE GENOMIC DNA]</scope>
    <source>
        <strain evidence="2 4">NCTC11401</strain>
    </source>
</reference>
<reference evidence="1 3" key="1">
    <citation type="submission" date="2017-01" db="EMBL/GenBank/DDBJ databases">
        <authorList>
            <person name="Varghese N."/>
            <person name="Submissions S."/>
        </authorList>
    </citation>
    <scope>NUCLEOTIDE SEQUENCE [LARGE SCALE GENOMIC DNA]</scope>
    <source>
        <strain evidence="1 3">ATCC 33342</strain>
    </source>
</reference>
<keyword evidence="3" id="KW-1185">Reference proteome</keyword>
<sequence>MKVCELKIRIGELQSNIELLKFPKEIIEFVSRRTEMFALLEDESDVNPDIMLPVKELINHFWHWAVCNVPYDEWNNGAQVRPWLLFQQSLVKANVLEADFHHPILYEELKNHFDHLAGNRLMITELMPLFIRASRMLGYEERRENGYPLVRLNAGTTSEKPQVIVKMKDVLFLLRALFYLIYRYCTLEQLNLIPFLIYFRSHTTDEERRSELAIFNWLTQNTNECIRFFNTHDQYIDFRSIKFIDALQRVTHLIPRLRVDFLSATNQSRWIYPFIQLVRLDQGDTEDQLIEKTFHLLELDFATRKDKSLAAGLSFASAVNRQARILNSQEAKIVYSAICLFCLEEYKKNREEDSRDKHSLWSISGETKCQAAEKQKLAALGKPVKFGFFETLAINQGRLKKVVNFLDANQALDLEDYTSYLSN</sequence>
<evidence type="ECO:0000313" key="3">
    <source>
        <dbReference type="Proteomes" id="UP000186808"/>
    </source>
</evidence>
<dbReference type="EMBL" id="UGGV01000001">
    <property type="protein sequence ID" value="STO24072.1"/>
    <property type="molecule type" value="Genomic_DNA"/>
</dbReference>